<protein>
    <recommendedName>
        <fullName evidence="2">Glycosyltransferase 2-like domain-containing protein</fullName>
    </recommendedName>
</protein>
<reference evidence="1" key="1">
    <citation type="journal article" date="2015" name="Nature">
        <title>Complex archaea that bridge the gap between prokaryotes and eukaryotes.</title>
        <authorList>
            <person name="Spang A."/>
            <person name="Saw J.H."/>
            <person name="Jorgensen S.L."/>
            <person name="Zaremba-Niedzwiedzka K."/>
            <person name="Martijn J."/>
            <person name="Lind A.E."/>
            <person name="van Eijk R."/>
            <person name="Schleper C."/>
            <person name="Guy L."/>
            <person name="Ettema T.J."/>
        </authorList>
    </citation>
    <scope>NUCLEOTIDE SEQUENCE</scope>
</reference>
<name>A0A0F9FT47_9ZZZZ</name>
<dbReference type="AlphaFoldDB" id="A0A0F9FT47"/>
<proteinExistence type="predicted"/>
<dbReference type="SUPFAM" id="SSF53448">
    <property type="entry name" value="Nucleotide-diphospho-sugar transferases"/>
    <property type="match status" value="1"/>
</dbReference>
<evidence type="ECO:0000313" key="1">
    <source>
        <dbReference type="EMBL" id="KKL54277.1"/>
    </source>
</evidence>
<dbReference type="InterPro" id="IPR029044">
    <property type="entry name" value="Nucleotide-diphossugar_trans"/>
</dbReference>
<dbReference type="EMBL" id="LAZR01031256">
    <property type="protein sequence ID" value="KKL54277.1"/>
    <property type="molecule type" value="Genomic_DNA"/>
</dbReference>
<gene>
    <name evidence="1" type="ORF">LCGC14_2267020</name>
</gene>
<sequence>MSEKVTICIPTYWTAEAGQSKSTQLLNAYDHPTPIDTSGTLERCLNSLVNLKGDFRVAIIGTMTEPELHDRFQKKLKNILDKFRGLDLYWFSYNELTAFHKLLEQKGAHYQKKYVSLEGYSNIRNLCLILPHILGSKVAFLVDDDEVVTDKDIIAKALYNVGGTFEEEPVLAKTGLYVSEEKPETKPKKPWRETYWPKSRTMEEVFTKAKEGPRISHTPIALGGAMVVHRDLFTKVSFDPWMLRGEDIDYLINCKLHGYQFVSDNEFTVLHLAPTHLASKLSKMRQDIYRFVYAKEKLQYAFKQTKLHRFDIEDLDPYPGLFMRKNVGRRAFSYIILSAVKDIYRREVFSNLALINEGIIKAKRYARKNKARWFGFQRLWPNFMQEIKEVEFEKVLTKIE</sequence>
<accession>A0A0F9FT47</accession>
<dbReference type="Gene3D" id="3.90.550.10">
    <property type="entry name" value="Spore Coat Polysaccharide Biosynthesis Protein SpsA, Chain A"/>
    <property type="match status" value="1"/>
</dbReference>
<comment type="caution">
    <text evidence="1">The sequence shown here is derived from an EMBL/GenBank/DDBJ whole genome shotgun (WGS) entry which is preliminary data.</text>
</comment>
<evidence type="ECO:0008006" key="2">
    <source>
        <dbReference type="Google" id="ProtNLM"/>
    </source>
</evidence>
<organism evidence="1">
    <name type="scientific">marine sediment metagenome</name>
    <dbReference type="NCBI Taxonomy" id="412755"/>
    <lineage>
        <taxon>unclassified sequences</taxon>
        <taxon>metagenomes</taxon>
        <taxon>ecological metagenomes</taxon>
    </lineage>
</organism>